<dbReference type="STRING" id="1849047.A0A3D8RFL4"/>
<feature type="transmembrane region" description="Helical" evidence="4">
    <location>
        <begin position="133"/>
        <end position="152"/>
    </location>
</feature>
<evidence type="ECO:0000256" key="3">
    <source>
        <dbReference type="PROSITE-ProRule" id="PRU00023"/>
    </source>
</evidence>
<dbReference type="PANTHER" id="PTHR24173">
    <property type="entry name" value="ANKYRIN REPEAT CONTAINING"/>
    <property type="match status" value="1"/>
</dbReference>
<dbReference type="GO" id="GO:0004672">
    <property type="term" value="F:protein kinase activity"/>
    <property type="evidence" value="ECO:0007669"/>
    <property type="project" value="InterPro"/>
</dbReference>
<feature type="domain" description="Protein kinase" evidence="5">
    <location>
        <begin position="25"/>
        <end position="316"/>
    </location>
</feature>
<evidence type="ECO:0000256" key="4">
    <source>
        <dbReference type="SAM" id="Phobius"/>
    </source>
</evidence>
<dbReference type="AlphaFoldDB" id="A0A3D8RFL4"/>
<sequence length="577" mass="64401">MARNFAYHHEHRVYTRDEDLPFGPDGNEQRIGIGNVDKVVKKPWSSFGNVQYARKSIPIDEHDRQARELAKRRILHEAEILHHARHGHVVNMIMSYFLEGDQEIRFAIIMERAEGNLGGYLNGQMSRSNLRHLSRWFGCLIGVVAYIHTLGIRHRDIKPTNILIQDKQIRLADFGISKMGLGKTMPTTIPAFARARTASYCAPEVEDGSTRGRSADIFSLGAVFLEMLIAHSYSTKLSDLETILRSPGGQRSYSRYIDLVHQFMDDLEQEMKPNRWILKLLSHCRKMLHVERDQRPLADELSLAWSSLQSSDKPLTPCTCPGVVPVTDSNKLIELCKKNSLEEVEAFLAKGADPNIVGAIHQASARGFLRIVKCFLDHNVNVNLQDYSSQTPLHCAAGYGHHSIVELLIQEGADVNLKDEEGQTALHYAAAQGCQIIVTLLLSKSADIDATDGEGRTALHFAAKRGHDEVTRILLNQGADATVKNAQGQTALHFAAGYGSVEVVRGLLTSAGNGTIDAQDKEGQTVLHFAARGTNVKGRYREVRELLKQAGARTTLRDRDKRTASWYIDENNDYIVI</sequence>
<protein>
    <recommendedName>
        <fullName evidence="5">Protein kinase domain-containing protein</fullName>
    </recommendedName>
</protein>
<dbReference type="PRINTS" id="PR01415">
    <property type="entry name" value="ANKYRIN"/>
</dbReference>
<dbReference type="PROSITE" id="PS00108">
    <property type="entry name" value="PROTEIN_KINASE_ST"/>
    <property type="match status" value="1"/>
</dbReference>
<keyword evidence="4" id="KW-1133">Transmembrane helix</keyword>
<dbReference type="InterPro" id="IPR002110">
    <property type="entry name" value="Ankyrin_rpt"/>
</dbReference>
<dbReference type="GO" id="GO:0005524">
    <property type="term" value="F:ATP binding"/>
    <property type="evidence" value="ECO:0007669"/>
    <property type="project" value="InterPro"/>
</dbReference>
<keyword evidence="2 3" id="KW-0040">ANK repeat</keyword>
<dbReference type="Pfam" id="PF00069">
    <property type="entry name" value="Pkinase"/>
    <property type="match status" value="1"/>
</dbReference>
<feature type="repeat" description="ANK" evidence="3">
    <location>
        <begin position="522"/>
        <end position="559"/>
    </location>
</feature>
<dbReference type="OrthoDB" id="4062651at2759"/>
<reference evidence="6 7" key="1">
    <citation type="journal article" date="2018" name="IMA Fungus">
        <title>IMA Genome-F 9: Draft genome sequence of Annulohypoxylon stygium, Aspergillus mulundensis, Berkeleyomyces basicola (syn. Thielaviopsis basicola), Ceratocystis smalleyi, two Cercospora beticola strains, Coleophoma cylindrospora, Fusarium fracticaudum, Phialophora cf. hyalina, and Morchella septimelata.</title>
        <authorList>
            <person name="Wingfield B.D."/>
            <person name="Bills G.F."/>
            <person name="Dong Y."/>
            <person name="Huang W."/>
            <person name="Nel W.J."/>
            <person name="Swalarsk-Parry B.S."/>
            <person name="Vaghefi N."/>
            <person name="Wilken P.M."/>
            <person name="An Z."/>
            <person name="de Beer Z.W."/>
            <person name="De Vos L."/>
            <person name="Chen L."/>
            <person name="Duong T.A."/>
            <person name="Gao Y."/>
            <person name="Hammerbacher A."/>
            <person name="Kikkert J.R."/>
            <person name="Li Y."/>
            <person name="Li H."/>
            <person name="Li K."/>
            <person name="Li Q."/>
            <person name="Liu X."/>
            <person name="Ma X."/>
            <person name="Naidoo K."/>
            <person name="Pethybridge S.J."/>
            <person name="Sun J."/>
            <person name="Steenkamp E.T."/>
            <person name="van der Nest M.A."/>
            <person name="van Wyk S."/>
            <person name="Wingfield M.J."/>
            <person name="Xiong C."/>
            <person name="Yue Q."/>
            <person name="Zhang X."/>
        </authorList>
    </citation>
    <scope>NUCLEOTIDE SEQUENCE [LARGE SCALE GENOMIC DNA]</scope>
    <source>
        <strain evidence="6 7">BP6252</strain>
    </source>
</reference>
<dbReference type="Gene3D" id="3.30.200.20">
    <property type="entry name" value="Phosphorylase Kinase, domain 1"/>
    <property type="match status" value="1"/>
</dbReference>
<dbReference type="InterPro" id="IPR036770">
    <property type="entry name" value="Ankyrin_rpt-contain_sf"/>
</dbReference>
<dbReference type="PANTHER" id="PTHR24173:SF74">
    <property type="entry name" value="ANKYRIN REPEAT DOMAIN-CONTAINING PROTEIN 16"/>
    <property type="match status" value="1"/>
</dbReference>
<dbReference type="Proteomes" id="UP000256645">
    <property type="component" value="Unassembled WGS sequence"/>
</dbReference>
<name>A0A3D8RFL4_9HELO</name>
<dbReference type="InterPro" id="IPR008271">
    <property type="entry name" value="Ser/Thr_kinase_AS"/>
</dbReference>
<dbReference type="Gene3D" id="1.10.510.10">
    <property type="entry name" value="Transferase(Phosphotransferase) domain 1"/>
    <property type="match status" value="1"/>
</dbReference>
<dbReference type="InterPro" id="IPR011009">
    <property type="entry name" value="Kinase-like_dom_sf"/>
</dbReference>
<organism evidence="6 7">
    <name type="scientific">Coleophoma cylindrospora</name>
    <dbReference type="NCBI Taxonomy" id="1849047"/>
    <lineage>
        <taxon>Eukaryota</taxon>
        <taxon>Fungi</taxon>
        <taxon>Dikarya</taxon>
        <taxon>Ascomycota</taxon>
        <taxon>Pezizomycotina</taxon>
        <taxon>Leotiomycetes</taxon>
        <taxon>Helotiales</taxon>
        <taxon>Dermateaceae</taxon>
        <taxon>Coleophoma</taxon>
    </lineage>
</organism>
<dbReference type="SUPFAM" id="SSF48403">
    <property type="entry name" value="Ankyrin repeat"/>
    <property type="match status" value="1"/>
</dbReference>
<feature type="repeat" description="ANK" evidence="3">
    <location>
        <begin position="388"/>
        <end position="420"/>
    </location>
</feature>
<comment type="caution">
    <text evidence="6">The sequence shown here is derived from an EMBL/GenBank/DDBJ whole genome shotgun (WGS) entry which is preliminary data.</text>
</comment>
<evidence type="ECO:0000259" key="5">
    <source>
        <dbReference type="PROSITE" id="PS50011"/>
    </source>
</evidence>
<dbReference type="PROSITE" id="PS50088">
    <property type="entry name" value="ANK_REPEAT"/>
    <property type="match status" value="5"/>
</dbReference>
<evidence type="ECO:0000256" key="1">
    <source>
        <dbReference type="ARBA" id="ARBA00022737"/>
    </source>
</evidence>
<accession>A0A3D8RFL4</accession>
<dbReference type="PROSITE" id="PS50297">
    <property type="entry name" value="ANK_REP_REGION"/>
    <property type="match status" value="4"/>
</dbReference>
<dbReference type="InterPro" id="IPR000719">
    <property type="entry name" value="Prot_kinase_dom"/>
</dbReference>
<keyword evidence="7" id="KW-1185">Reference proteome</keyword>
<feature type="repeat" description="ANK" evidence="3">
    <location>
        <begin position="421"/>
        <end position="453"/>
    </location>
</feature>
<feature type="repeat" description="ANK" evidence="3">
    <location>
        <begin position="487"/>
        <end position="519"/>
    </location>
</feature>
<evidence type="ECO:0000256" key="2">
    <source>
        <dbReference type="ARBA" id="ARBA00023043"/>
    </source>
</evidence>
<dbReference type="SUPFAM" id="SSF56112">
    <property type="entry name" value="Protein kinase-like (PK-like)"/>
    <property type="match status" value="1"/>
</dbReference>
<keyword evidence="4" id="KW-0812">Transmembrane</keyword>
<keyword evidence="4" id="KW-0472">Membrane</keyword>
<dbReference type="SMART" id="SM00220">
    <property type="entry name" value="S_TKc"/>
    <property type="match status" value="1"/>
</dbReference>
<dbReference type="PROSITE" id="PS50011">
    <property type="entry name" value="PROTEIN_KINASE_DOM"/>
    <property type="match status" value="1"/>
</dbReference>
<dbReference type="SMART" id="SM00248">
    <property type="entry name" value="ANK"/>
    <property type="match status" value="6"/>
</dbReference>
<evidence type="ECO:0000313" key="7">
    <source>
        <dbReference type="Proteomes" id="UP000256645"/>
    </source>
</evidence>
<dbReference type="CDD" id="cd00180">
    <property type="entry name" value="PKc"/>
    <property type="match status" value="1"/>
</dbReference>
<evidence type="ECO:0000313" key="6">
    <source>
        <dbReference type="EMBL" id="RDW72839.1"/>
    </source>
</evidence>
<proteinExistence type="predicted"/>
<gene>
    <name evidence="6" type="ORF">BP6252_06746</name>
</gene>
<keyword evidence="1" id="KW-0677">Repeat</keyword>
<dbReference type="Gene3D" id="1.25.40.20">
    <property type="entry name" value="Ankyrin repeat-containing domain"/>
    <property type="match status" value="3"/>
</dbReference>
<dbReference type="EMBL" id="PDLM01000007">
    <property type="protein sequence ID" value="RDW72839.1"/>
    <property type="molecule type" value="Genomic_DNA"/>
</dbReference>
<feature type="repeat" description="ANK" evidence="3">
    <location>
        <begin position="454"/>
        <end position="486"/>
    </location>
</feature>
<dbReference type="Pfam" id="PF12796">
    <property type="entry name" value="Ank_2"/>
    <property type="match status" value="2"/>
</dbReference>